<dbReference type="Proteomes" id="UP000327013">
    <property type="component" value="Chromosome 1"/>
</dbReference>
<evidence type="ECO:0000256" key="6">
    <source>
        <dbReference type="ARBA" id="ARBA00023004"/>
    </source>
</evidence>
<dbReference type="InterPro" id="IPR002401">
    <property type="entry name" value="Cyt_P450_E_grp-I"/>
</dbReference>
<dbReference type="Pfam" id="PF00067">
    <property type="entry name" value="p450"/>
    <property type="match status" value="1"/>
</dbReference>
<feature type="binding site" description="axial binding residue" evidence="8">
    <location>
        <position position="453"/>
    </location>
    <ligand>
        <name>heme</name>
        <dbReference type="ChEBI" id="CHEBI:30413"/>
    </ligand>
    <ligandPart>
        <name>Fe</name>
        <dbReference type="ChEBI" id="CHEBI:18248"/>
    </ligandPart>
</feature>
<dbReference type="AlphaFoldDB" id="A0A5N6QHY4"/>
<dbReference type="GO" id="GO:0004497">
    <property type="term" value="F:monooxygenase activity"/>
    <property type="evidence" value="ECO:0007669"/>
    <property type="project" value="UniProtKB-KW"/>
</dbReference>
<evidence type="ECO:0000313" key="11">
    <source>
        <dbReference type="Proteomes" id="UP000327013"/>
    </source>
</evidence>
<protein>
    <submittedName>
        <fullName evidence="10">Uncharacterized protein</fullName>
    </submittedName>
</protein>
<dbReference type="PANTHER" id="PTHR24296">
    <property type="entry name" value="CYTOCHROME P450"/>
    <property type="match status" value="1"/>
</dbReference>
<evidence type="ECO:0000256" key="9">
    <source>
        <dbReference type="SAM" id="SignalP"/>
    </source>
</evidence>
<dbReference type="GO" id="GO:0016705">
    <property type="term" value="F:oxidoreductase activity, acting on paired donors, with incorporation or reduction of molecular oxygen"/>
    <property type="evidence" value="ECO:0007669"/>
    <property type="project" value="InterPro"/>
</dbReference>
<dbReference type="SUPFAM" id="SSF48264">
    <property type="entry name" value="Cytochrome P450"/>
    <property type="match status" value="1"/>
</dbReference>
<evidence type="ECO:0000256" key="2">
    <source>
        <dbReference type="ARBA" id="ARBA00010617"/>
    </source>
</evidence>
<evidence type="ECO:0000256" key="3">
    <source>
        <dbReference type="ARBA" id="ARBA00022617"/>
    </source>
</evidence>
<keyword evidence="11" id="KW-1185">Reference proteome</keyword>
<keyword evidence="6 8" id="KW-0408">Iron</keyword>
<keyword evidence="4 8" id="KW-0479">Metal-binding</keyword>
<keyword evidence="5" id="KW-0560">Oxidoreductase</keyword>
<comment type="similarity">
    <text evidence="2">Belongs to the cytochrome P450 family.</text>
</comment>
<keyword evidence="3 8" id="KW-0349">Heme</keyword>
<dbReference type="EMBL" id="CM017321">
    <property type="protein sequence ID" value="KAE7997760.1"/>
    <property type="molecule type" value="Genomic_DNA"/>
</dbReference>
<evidence type="ECO:0000256" key="7">
    <source>
        <dbReference type="ARBA" id="ARBA00023033"/>
    </source>
</evidence>
<evidence type="ECO:0000256" key="1">
    <source>
        <dbReference type="ARBA" id="ARBA00001971"/>
    </source>
</evidence>
<feature type="chain" id="PRO_5024395663" evidence="9">
    <location>
        <begin position="20"/>
        <end position="512"/>
    </location>
</feature>
<organism evidence="10 11">
    <name type="scientific">Carpinus fangiana</name>
    <dbReference type="NCBI Taxonomy" id="176857"/>
    <lineage>
        <taxon>Eukaryota</taxon>
        <taxon>Viridiplantae</taxon>
        <taxon>Streptophyta</taxon>
        <taxon>Embryophyta</taxon>
        <taxon>Tracheophyta</taxon>
        <taxon>Spermatophyta</taxon>
        <taxon>Magnoliopsida</taxon>
        <taxon>eudicotyledons</taxon>
        <taxon>Gunneridae</taxon>
        <taxon>Pentapetalae</taxon>
        <taxon>rosids</taxon>
        <taxon>fabids</taxon>
        <taxon>Fagales</taxon>
        <taxon>Betulaceae</taxon>
        <taxon>Carpinus</taxon>
    </lineage>
</organism>
<evidence type="ECO:0000256" key="8">
    <source>
        <dbReference type="PIRSR" id="PIRSR602401-1"/>
    </source>
</evidence>
<keyword evidence="7" id="KW-0503">Monooxygenase</keyword>
<dbReference type="OrthoDB" id="1470350at2759"/>
<evidence type="ECO:0000313" key="10">
    <source>
        <dbReference type="EMBL" id="KAE7997760.1"/>
    </source>
</evidence>
<proteinExistence type="inferred from homology"/>
<dbReference type="PRINTS" id="PR00385">
    <property type="entry name" value="P450"/>
</dbReference>
<dbReference type="InterPro" id="IPR001128">
    <property type="entry name" value="Cyt_P450"/>
</dbReference>
<feature type="signal peptide" evidence="9">
    <location>
        <begin position="1"/>
        <end position="19"/>
    </location>
</feature>
<reference evidence="10 11" key="1">
    <citation type="submission" date="2019-06" db="EMBL/GenBank/DDBJ databases">
        <title>A chromosomal-level reference genome of Carpinus fangiana (Coryloideae, Betulaceae).</title>
        <authorList>
            <person name="Yang X."/>
            <person name="Wang Z."/>
            <person name="Zhang L."/>
            <person name="Hao G."/>
            <person name="Liu J."/>
            <person name="Yang Y."/>
        </authorList>
    </citation>
    <scope>NUCLEOTIDE SEQUENCE [LARGE SCALE GENOMIC DNA]</scope>
    <source>
        <strain evidence="10">Cfa_2016G</strain>
        <tissue evidence="10">Leaf</tissue>
    </source>
</reference>
<evidence type="ECO:0000256" key="5">
    <source>
        <dbReference type="ARBA" id="ARBA00023002"/>
    </source>
</evidence>
<name>A0A5N6QHY4_9ROSI</name>
<dbReference type="CDD" id="cd11064">
    <property type="entry name" value="CYP86A"/>
    <property type="match status" value="1"/>
</dbReference>
<accession>A0A5N6QHY4</accession>
<dbReference type="PRINTS" id="PR00463">
    <property type="entry name" value="EP450I"/>
</dbReference>
<dbReference type="GO" id="GO:0005506">
    <property type="term" value="F:iron ion binding"/>
    <property type="evidence" value="ECO:0007669"/>
    <property type="project" value="InterPro"/>
</dbReference>
<dbReference type="Gene3D" id="1.10.630.10">
    <property type="entry name" value="Cytochrome P450"/>
    <property type="match status" value="1"/>
</dbReference>
<keyword evidence="9" id="KW-0732">Signal</keyword>
<evidence type="ECO:0000256" key="4">
    <source>
        <dbReference type="ARBA" id="ARBA00022723"/>
    </source>
</evidence>
<dbReference type="GO" id="GO:0020037">
    <property type="term" value="F:heme binding"/>
    <property type="evidence" value="ECO:0007669"/>
    <property type="project" value="InterPro"/>
</dbReference>
<sequence length="512" mass="58337">MEFLRFLASFFLLLLPILSILFLTQKASKPKRQPSPISLPRSYPVIGSFFAVLANSNRRLQWLSDILQLSPSATYVLHRNFATLQVLTANPDVVQHILKTHFHNYGKGANFQLTFKDFLGQGIFNVDGEPWKFQRQVASHEFNTKSLRKFVEIVVDTELFDRLIPILSSAARTGTVLDFQDILQRFAFDNVCKIAFGFDPAYLLPSLPQTNFAQAFEESVAISSERFNAAIPFPIVWKIKKLLNIGSEKRLRIAISEVRKFAKNIIREKKHELREKASLDSVDLLSRFLSSGLSDENFVTDIVISFILAGRDTTSAALTWYFWLLSKNPHVESEVFKEIKEKSEAPIYDEVKDMVYTHASLCESMRLYPPVATDSKVAVNDDVLPDGTVVKKGTRVTYIPYAMGRSETLWGPDWAEFKPERWLKSEEAENRQWKFVGRDVYTYPVFQAGPRICLGKEMSFLQMKRVVAGVVRLFKVVPAVGEGVEPECVQVLTSKMKGGFPVRIVERDDVNR</sequence>
<dbReference type="InterPro" id="IPR036396">
    <property type="entry name" value="Cyt_P450_sf"/>
</dbReference>
<gene>
    <name evidence="10" type="ORF">FH972_002364</name>
</gene>
<comment type="cofactor">
    <cofactor evidence="1 8">
        <name>heme</name>
        <dbReference type="ChEBI" id="CHEBI:30413"/>
    </cofactor>
</comment>